<dbReference type="PRINTS" id="PR00038">
    <property type="entry name" value="HTHLUXR"/>
</dbReference>
<dbReference type="InterPro" id="IPR036388">
    <property type="entry name" value="WH-like_DNA-bd_sf"/>
</dbReference>
<dbReference type="InterPro" id="IPR029016">
    <property type="entry name" value="GAF-like_dom_sf"/>
</dbReference>
<dbReference type="InterPro" id="IPR003018">
    <property type="entry name" value="GAF"/>
</dbReference>
<dbReference type="Pfam" id="PF13185">
    <property type="entry name" value="GAF_2"/>
    <property type="match status" value="1"/>
</dbReference>
<dbReference type="Proteomes" id="UP001611450">
    <property type="component" value="Unassembled WGS sequence"/>
</dbReference>
<name>A0ABW7W9G6_9NOCA</name>
<accession>A0ABW7W9G6</accession>
<dbReference type="PROSITE" id="PS50043">
    <property type="entry name" value="HTH_LUXR_2"/>
    <property type="match status" value="1"/>
</dbReference>
<keyword evidence="1" id="KW-0805">Transcription regulation</keyword>
<comment type="caution">
    <text evidence="5">The sequence shown here is derived from an EMBL/GenBank/DDBJ whole genome shotgun (WGS) entry which is preliminary data.</text>
</comment>
<dbReference type="Gene3D" id="3.30.450.40">
    <property type="match status" value="1"/>
</dbReference>
<sequence>MSSSSRQRSVTELNATIDEIAAHAHAAIDRDPAEHRVPTGEWNLGELWDMVTSHALREADAGAPSPTRLAALIGVLDRIRAAESMQAQIRLTNRTRRLSRVHAALAELSGETAVDSLLTRVPEAACSLGFDRALVSTVDGAWRLHTMSVVRDPQWAADIVAVGRENPPILDNGLVENDTVVDARAVLVHEVQDNPRVNRPLAAITKSSSYGIAPLVVDGAVVGLVHGDCYHQQRALDNVDQLLLSAFAQGLSQQLAKVSVLEGVSAMRAQLDGLGRWSAPQPAVTASIAASRYDDAILTRREVQIVRLLAAGDSNARIARKLTISEGTVKTHITRVLRKLGAANRAEAVSIWLRNADPMTIRT</sequence>
<dbReference type="CDD" id="cd06170">
    <property type="entry name" value="LuxR_C_like"/>
    <property type="match status" value="1"/>
</dbReference>
<reference evidence="5 6" key="1">
    <citation type="submission" date="2024-10" db="EMBL/GenBank/DDBJ databases">
        <title>The Natural Products Discovery Center: Release of the First 8490 Sequenced Strains for Exploring Actinobacteria Biosynthetic Diversity.</title>
        <authorList>
            <person name="Kalkreuter E."/>
            <person name="Kautsar S.A."/>
            <person name="Yang D."/>
            <person name="Bader C.D."/>
            <person name="Teijaro C.N."/>
            <person name="Fluegel L."/>
            <person name="Davis C.M."/>
            <person name="Simpson J.R."/>
            <person name="Lauterbach L."/>
            <person name="Steele A.D."/>
            <person name="Gui C."/>
            <person name="Meng S."/>
            <person name="Li G."/>
            <person name="Viehrig K."/>
            <person name="Ye F."/>
            <person name="Su P."/>
            <person name="Kiefer A.F."/>
            <person name="Nichols A."/>
            <person name="Cepeda A.J."/>
            <person name="Yan W."/>
            <person name="Fan B."/>
            <person name="Jiang Y."/>
            <person name="Adhikari A."/>
            <person name="Zheng C.-J."/>
            <person name="Schuster L."/>
            <person name="Cowan T.M."/>
            <person name="Smanski M.J."/>
            <person name="Chevrette M.G."/>
            <person name="De Carvalho L.P.S."/>
            <person name="Shen B."/>
        </authorList>
    </citation>
    <scope>NUCLEOTIDE SEQUENCE [LARGE SCALE GENOMIC DNA]</scope>
    <source>
        <strain evidence="5 6">NPDC019626</strain>
    </source>
</reference>
<evidence type="ECO:0000259" key="4">
    <source>
        <dbReference type="PROSITE" id="PS50043"/>
    </source>
</evidence>
<dbReference type="RefSeq" id="WP_396945727.1">
    <property type="nucleotide sequence ID" value="NZ_JBIRXV010000001.1"/>
</dbReference>
<evidence type="ECO:0000256" key="1">
    <source>
        <dbReference type="ARBA" id="ARBA00023015"/>
    </source>
</evidence>
<proteinExistence type="predicted"/>
<evidence type="ECO:0000313" key="5">
    <source>
        <dbReference type="EMBL" id="MFI2319495.1"/>
    </source>
</evidence>
<dbReference type="SUPFAM" id="SSF55781">
    <property type="entry name" value="GAF domain-like"/>
    <property type="match status" value="1"/>
</dbReference>
<dbReference type="EMBL" id="JBIRXV010000001">
    <property type="protein sequence ID" value="MFI2319495.1"/>
    <property type="molecule type" value="Genomic_DNA"/>
</dbReference>
<keyword evidence="6" id="KW-1185">Reference proteome</keyword>
<feature type="domain" description="HTH luxR-type" evidence="4">
    <location>
        <begin position="291"/>
        <end position="356"/>
    </location>
</feature>
<dbReference type="SMART" id="SM00421">
    <property type="entry name" value="HTH_LUXR"/>
    <property type="match status" value="1"/>
</dbReference>
<dbReference type="PANTHER" id="PTHR44688">
    <property type="entry name" value="DNA-BINDING TRANSCRIPTIONAL ACTIVATOR DEVR_DOSR"/>
    <property type="match status" value="1"/>
</dbReference>
<gene>
    <name evidence="5" type="ORF">ACH47G_03335</name>
</gene>
<dbReference type="PANTHER" id="PTHR44688:SF16">
    <property type="entry name" value="DNA-BINDING TRANSCRIPTIONAL ACTIVATOR DEVR_DOSR"/>
    <property type="match status" value="1"/>
</dbReference>
<dbReference type="InterPro" id="IPR000792">
    <property type="entry name" value="Tscrpt_reg_LuxR_C"/>
</dbReference>
<evidence type="ECO:0000256" key="2">
    <source>
        <dbReference type="ARBA" id="ARBA00023125"/>
    </source>
</evidence>
<dbReference type="Gene3D" id="1.10.10.10">
    <property type="entry name" value="Winged helix-like DNA-binding domain superfamily/Winged helix DNA-binding domain"/>
    <property type="match status" value="1"/>
</dbReference>
<organism evidence="5 6">
    <name type="scientific">Nocardia beijingensis</name>
    <dbReference type="NCBI Taxonomy" id="95162"/>
    <lineage>
        <taxon>Bacteria</taxon>
        <taxon>Bacillati</taxon>
        <taxon>Actinomycetota</taxon>
        <taxon>Actinomycetes</taxon>
        <taxon>Mycobacteriales</taxon>
        <taxon>Nocardiaceae</taxon>
        <taxon>Nocardia</taxon>
    </lineage>
</organism>
<dbReference type="InterPro" id="IPR016032">
    <property type="entry name" value="Sig_transdc_resp-reg_C-effctor"/>
</dbReference>
<dbReference type="PROSITE" id="PS00622">
    <property type="entry name" value="HTH_LUXR_1"/>
    <property type="match status" value="1"/>
</dbReference>
<evidence type="ECO:0000256" key="3">
    <source>
        <dbReference type="ARBA" id="ARBA00023163"/>
    </source>
</evidence>
<dbReference type="SUPFAM" id="SSF46894">
    <property type="entry name" value="C-terminal effector domain of the bipartite response regulators"/>
    <property type="match status" value="1"/>
</dbReference>
<keyword evidence="2" id="KW-0238">DNA-binding</keyword>
<dbReference type="Pfam" id="PF00196">
    <property type="entry name" value="GerE"/>
    <property type="match status" value="1"/>
</dbReference>
<keyword evidence="3" id="KW-0804">Transcription</keyword>
<evidence type="ECO:0000313" key="6">
    <source>
        <dbReference type="Proteomes" id="UP001611450"/>
    </source>
</evidence>
<protein>
    <submittedName>
        <fullName evidence="5">LuxR C-terminal-related transcriptional regulator</fullName>
    </submittedName>
</protein>